<protein>
    <submittedName>
        <fullName evidence="7">Glycos_transf_2</fullName>
    </submittedName>
</protein>
<feature type="region of interest" description="Disordered" evidence="5">
    <location>
        <begin position="131"/>
        <end position="154"/>
    </location>
</feature>
<keyword evidence="3" id="KW-0328">Glycosyltransferase</keyword>
<dbReference type="GO" id="GO:0016757">
    <property type="term" value="F:glycosyltransferase activity"/>
    <property type="evidence" value="ECO:0007669"/>
    <property type="project" value="UniProtKB-KW"/>
</dbReference>
<dbReference type="PANTHER" id="PTHR43179:SF12">
    <property type="entry name" value="GALACTOFURANOSYLTRANSFERASE GLFT2"/>
    <property type="match status" value="1"/>
</dbReference>
<dbReference type="Gene3D" id="3.90.550.10">
    <property type="entry name" value="Spore Coat Polysaccharide Biosynthesis Protein SpsA, Chain A"/>
    <property type="match status" value="1"/>
</dbReference>
<accession>A0A060BSM5</accession>
<dbReference type="Pfam" id="PF00535">
    <property type="entry name" value="Glycos_transf_2"/>
    <property type="match status" value="1"/>
</dbReference>
<dbReference type="PANTHER" id="PTHR43179">
    <property type="entry name" value="RHAMNOSYLTRANSFERASE WBBL"/>
    <property type="match status" value="1"/>
</dbReference>
<name>A0A060BSM5_9CELL</name>
<evidence type="ECO:0000256" key="2">
    <source>
        <dbReference type="ARBA" id="ARBA00006739"/>
    </source>
</evidence>
<feature type="domain" description="Glycosyltransferase 2-like" evidence="6">
    <location>
        <begin position="6"/>
        <end position="118"/>
    </location>
</feature>
<dbReference type="InterPro" id="IPR001173">
    <property type="entry name" value="Glyco_trans_2-like"/>
</dbReference>
<evidence type="ECO:0000313" key="7">
    <source>
        <dbReference type="EMBL" id="AIA85914.1"/>
    </source>
</evidence>
<dbReference type="AlphaFoldDB" id="A0A060BSM5"/>
<proteinExistence type="inferred from homology"/>
<keyword evidence="4" id="KW-0808">Transferase</keyword>
<evidence type="ECO:0000256" key="5">
    <source>
        <dbReference type="SAM" id="MobiDB-lite"/>
    </source>
</evidence>
<dbReference type="SUPFAM" id="SSF53448">
    <property type="entry name" value="Nucleotide-diphospho-sugar transferases"/>
    <property type="match status" value="1"/>
</dbReference>
<feature type="compositionally biased region" description="Polar residues" evidence="5">
    <location>
        <begin position="143"/>
        <end position="154"/>
    </location>
</feature>
<evidence type="ECO:0000256" key="4">
    <source>
        <dbReference type="ARBA" id="ARBA00022679"/>
    </source>
</evidence>
<feature type="non-terminal residue" evidence="7">
    <location>
        <position position="154"/>
    </location>
</feature>
<reference evidence="7" key="1">
    <citation type="journal article" date="2013" name="Environ. Microbiol.">
        <title>Seasonally variable intestinal metagenomes of the red palm weevil (Rhynchophorus ferrugineus).</title>
        <authorList>
            <person name="Jia S."/>
            <person name="Zhang X."/>
            <person name="Zhang G."/>
            <person name="Yin A."/>
            <person name="Zhang S."/>
            <person name="Li F."/>
            <person name="Wang L."/>
            <person name="Zhao D."/>
            <person name="Yun Q."/>
            <person name="Tala"/>
            <person name="Wang J."/>
            <person name="Sun G."/>
            <person name="Baabdullah M."/>
            <person name="Yu X."/>
            <person name="Hu S."/>
            <person name="Al-Mssallem I.S."/>
            <person name="Yu J."/>
        </authorList>
    </citation>
    <scope>NUCLEOTIDE SEQUENCE</scope>
</reference>
<comment type="pathway">
    <text evidence="1">Cell wall biogenesis; cell wall polysaccharide biosynthesis.</text>
</comment>
<organism evidence="7">
    <name type="scientific">uncultured Cellulomonas sp</name>
    <dbReference type="NCBI Taxonomy" id="189682"/>
    <lineage>
        <taxon>Bacteria</taxon>
        <taxon>Bacillati</taxon>
        <taxon>Actinomycetota</taxon>
        <taxon>Actinomycetes</taxon>
        <taxon>Micrococcales</taxon>
        <taxon>Cellulomonadaceae</taxon>
        <taxon>Cellulomonas</taxon>
        <taxon>environmental samples</taxon>
    </lineage>
</organism>
<dbReference type="EMBL" id="KF118652">
    <property type="protein sequence ID" value="AIA85914.1"/>
    <property type="molecule type" value="Genomic_DNA"/>
</dbReference>
<evidence type="ECO:0000259" key="6">
    <source>
        <dbReference type="Pfam" id="PF00535"/>
    </source>
</evidence>
<evidence type="ECO:0000256" key="3">
    <source>
        <dbReference type="ARBA" id="ARBA00022676"/>
    </source>
</evidence>
<dbReference type="InterPro" id="IPR029044">
    <property type="entry name" value="Nucleotide-diphossugar_trans"/>
</dbReference>
<feature type="non-terminal residue" evidence="7">
    <location>
        <position position="1"/>
    </location>
</feature>
<comment type="similarity">
    <text evidence="2">Belongs to the glycosyltransferase 2 family.</text>
</comment>
<sequence>DDTLACIDYLSQMDWPTDKLEAIVVENDSRDGSLERLRAAAPAGTTVIDAGANTGFAGGCNLGVAHAHGEYVAFLNNDARPAAGWVRGAVEAFESDPTIASVASKVLDWGRHPGRLRRRLADLVRHGLQGGRLRSLTRPPMTNRRTSSSARAPP</sequence>
<evidence type="ECO:0000256" key="1">
    <source>
        <dbReference type="ARBA" id="ARBA00004776"/>
    </source>
</evidence>